<sequence>MLNSIKMKVGNIRKKEIRVTAMKCFLNKGFENTTMEDVIREVGMSVGGVYHHYSNTTEMLKDLMIDGNEYRNRIIDDYLDKYKFEDKYENMSNILVEKCLSDTENTKVYALLLQAKKYNSELEDLFQELKTETVEQLKMISKKLGIDADIFSDGFLVDYINGIILSNYILGAKKTFESQKNFLKEAFVFYIKKIDEK</sequence>
<organism evidence="4 5">
    <name type="scientific">Peptoniphilus indolicus</name>
    <dbReference type="NCBI Taxonomy" id="33030"/>
    <lineage>
        <taxon>Bacteria</taxon>
        <taxon>Bacillati</taxon>
        <taxon>Bacillota</taxon>
        <taxon>Tissierellia</taxon>
        <taxon>Tissierellales</taxon>
        <taxon>Peptoniphilaceae</taxon>
        <taxon>Peptoniphilus</taxon>
    </lineage>
</organism>
<keyword evidence="1 2" id="KW-0238">DNA-binding</keyword>
<dbReference type="GO" id="GO:0003677">
    <property type="term" value="F:DNA binding"/>
    <property type="evidence" value="ECO:0007669"/>
    <property type="project" value="UniProtKB-UniRule"/>
</dbReference>
<dbReference type="AlphaFoldDB" id="A0A379D910"/>
<evidence type="ECO:0000259" key="3">
    <source>
        <dbReference type="PROSITE" id="PS50977"/>
    </source>
</evidence>
<dbReference type="Gene3D" id="1.10.357.10">
    <property type="entry name" value="Tetracycline Repressor, domain 2"/>
    <property type="match status" value="1"/>
</dbReference>
<proteinExistence type="predicted"/>
<dbReference type="InterPro" id="IPR001647">
    <property type="entry name" value="HTH_TetR"/>
</dbReference>
<evidence type="ECO:0000256" key="1">
    <source>
        <dbReference type="ARBA" id="ARBA00023125"/>
    </source>
</evidence>
<reference evidence="4 5" key="1">
    <citation type="submission" date="2018-06" db="EMBL/GenBank/DDBJ databases">
        <authorList>
            <consortium name="Pathogen Informatics"/>
            <person name="Doyle S."/>
        </authorList>
    </citation>
    <scope>NUCLEOTIDE SEQUENCE [LARGE SCALE GENOMIC DNA]</scope>
    <source>
        <strain evidence="4 5">NCTC11088</strain>
    </source>
</reference>
<dbReference type="InterPro" id="IPR009057">
    <property type="entry name" value="Homeodomain-like_sf"/>
</dbReference>
<evidence type="ECO:0000313" key="5">
    <source>
        <dbReference type="Proteomes" id="UP000254777"/>
    </source>
</evidence>
<evidence type="ECO:0000313" key="4">
    <source>
        <dbReference type="EMBL" id="SUB74464.1"/>
    </source>
</evidence>
<dbReference type="Pfam" id="PF00440">
    <property type="entry name" value="TetR_N"/>
    <property type="match status" value="1"/>
</dbReference>
<protein>
    <submittedName>
        <fullName evidence="4">Uncharacterized HTH-type transcriptional regulator yfiR</fullName>
    </submittedName>
</protein>
<feature type="domain" description="HTH tetR-type" evidence="3">
    <location>
        <begin position="11"/>
        <end position="71"/>
    </location>
</feature>
<dbReference type="PROSITE" id="PS50977">
    <property type="entry name" value="HTH_TETR_2"/>
    <property type="match status" value="1"/>
</dbReference>
<dbReference type="Proteomes" id="UP000254777">
    <property type="component" value="Unassembled WGS sequence"/>
</dbReference>
<gene>
    <name evidence="4" type="primary">yfiR_1</name>
    <name evidence="4" type="ORF">NCTC11088_00208</name>
</gene>
<accession>A0A379D910</accession>
<dbReference type="EMBL" id="UGTH01000001">
    <property type="protein sequence ID" value="SUB74464.1"/>
    <property type="molecule type" value="Genomic_DNA"/>
</dbReference>
<dbReference type="SUPFAM" id="SSF46689">
    <property type="entry name" value="Homeodomain-like"/>
    <property type="match status" value="1"/>
</dbReference>
<evidence type="ECO:0000256" key="2">
    <source>
        <dbReference type="PROSITE-ProRule" id="PRU00335"/>
    </source>
</evidence>
<dbReference type="InterPro" id="IPR050624">
    <property type="entry name" value="HTH-type_Tx_Regulator"/>
</dbReference>
<dbReference type="RefSeq" id="WP_425451994.1">
    <property type="nucleotide sequence ID" value="NZ_UGTH01000001.1"/>
</dbReference>
<name>A0A379D910_9FIRM</name>
<dbReference type="PANTHER" id="PTHR43479:SF11">
    <property type="entry name" value="ACREF_ENVCD OPERON REPRESSOR-RELATED"/>
    <property type="match status" value="1"/>
</dbReference>
<dbReference type="PANTHER" id="PTHR43479">
    <property type="entry name" value="ACREF/ENVCD OPERON REPRESSOR-RELATED"/>
    <property type="match status" value="1"/>
</dbReference>
<feature type="DNA-binding region" description="H-T-H motif" evidence="2">
    <location>
        <begin position="34"/>
        <end position="53"/>
    </location>
</feature>